<dbReference type="Gramene" id="OMO63847">
    <property type="protein sequence ID" value="OMO63847"/>
    <property type="gene ID" value="CCACVL1_22234"/>
</dbReference>
<dbReference type="GO" id="GO:0045039">
    <property type="term" value="P:protein insertion into mitochondrial inner membrane"/>
    <property type="evidence" value="ECO:0007669"/>
    <property type="project" value="InterPro"/>
</dbReference>
<dbReference type="OMA" id="DWVNGLV"/>
<name>A0A1R3H0K2_COCAP</name>
<comment type="caution">
    <text evidence="5">The sequence shown here is derived from an EMBL/GenBank/DDBJ whole genome shotgun (WGS) entry which is preliminary data.</text>
</comment>
<dbReference type="EMBL" id="AWWV01012866">
    <property type="protein sequence ID" value="OMO63847.1"/>
    <property type="molecule type" value="Genomic_DNA"/>
</dbReference>
<evidence type="ECO:0000313" key="5">
    <source>
        <dbReference type="EMBL" id="OMO63847.1"/>
    </source>
</evidence>
<keyword evidence="3" id="KW-1133">Transmembrane helix</keyword>
<sequence length="133" mass="14132">MEEELLGTVPCSSLGVEAALRLGTAGALWGICSAPIEARRKGLAGIPQASFVAKTVGKYGLQCGFVAGVFTLTRCGLQRYRGQNDWKNSLIVGAVAGAAVAAATRSWSQLCFHDVCIPEIHFNIRLHFYSSSS</sequence>
<organism evidence="5 6">
    <name type="scientific">Corchorus capsularis</name>
    <name type="common">Jute</name>
    <dbReference type="NCBI Taxonomy" id="210143"/>
    <lineage>
        <taxon>Eukaryota</taxon>
        <taxon>Viridiplantae</taxon>
        <taxon>Streptophyta</taxon>
        <taxon>Embryophyta</taxon>
        <taxon>Tracheophyta</taxon>
        <taxon>Spermatophyta</taxon>
        <taxon>Magnoliopsida</taxon>
        <taxon>eudicotyledons</taxon>
        <taxon>Gunneridae</taxon>
        <taxon>Pentapetalae</taxon>
        <taxon>rosids</taxon>
        <taxon>malvids</taxon>
        <taxon>Malvales</taxon>
        <taxon>Malvaceae</taxon>
        <taxon>Grewioideae</taxon>
        <taxon>Apeibeae</taxon>
        <taxon>Corchorus</taxon>
    </lineage>
</organism>
<dbReference type="OrthoDB" id="1865977at2759"/>
<dbReference type="Pfam" id="PF02466">
    <property type="entry name" value="Tim17"/>
    <property type="match status" value="1"/>
</dbReference>
<accession>A0A1R3H0K2</accession>
<evidence type="ECO:0000313" key="6">
    <source>
        <dbReference type="Proteomes" id="UP000188268"/>
    </source>
</evidence>
<evidence type="ECO:0008006" key="7">
    <source>
        <dbReference type="Google" id="ProtNLM"/>
    </source>
</evidence>
<dbReference type="STRING" id="210143.A0A1R3H0K2"/>
<evidence type="ECO:0000256" key="2">
    <source>
        <dbReference type="ARBA" id="ARBA00022692"/>
    </source>
</evidence>
<evidence type="ECO:0000256" key="4">
    <source>
        <dbReference type="ARBA" id="ARBA00023136"/>
    </source>
</evidence>
<dbReference type="PANTHER" id="PTHR14110:SF5">
    <property type="entry name" value="OUTER ENVELOPE PORE PROTEIN 16-4, CHLOROPLASTIC"/>
    <property type="match status" value="1"/>
</dbReference>
<dbReference type="InterPro" id="IPR039175">
    <property type="entry name" value="TIM22"/>
</dbReference>
<reference evidence="5 6" key="1">
    <citation type="submission" date="2013-09" db="EMBL/GenBank/DDBJ databases">
        <title>Corchorus capsularis genome sequencing.</title>
        <authorList>
            <person name="Alam M."/>
            <person name="Haque M.S."/>
            <person name="Islam M.S."/>
            <person name="Emdad E.M."/>
            <person name="Islam M.M."/>
            <person name="Ahmed B."/>
            <person name="Halim A."/>
            <person name="Hossen Q.M.M."/>
            <person name="Hossain M.Z."/>
            <person name="Ahmed R."/>
            <person name="Khan M.M."/>
            <person name="Islam R."/>
            <person name="Rashid M.M."/>
            <person name="Khan S.A."/>
            <person name="Rahman M.S."/>
            <person name="Alam M."/>
        </authorList>
    </citation>
    <scope>NUCLEOTIDE SEQUENCE [LARGE SCALE GENOMIC DNA]</scope>
    <source>
        <strain evidence="6">cv. CVL-1</strain>
        <tissue evidence="5">Whole seedling</tissue>
    </source>
</reference>
<comment type="subcellular location">
    <subcellularLocation>
        <location evidence="1">Membrane</location>
        <topology evidence="1">Multi-pass membrane protein</topology>
    </subcellularLocation>
</comment>
<dbReference type="PANTHER" id="PTHR14110">
    <property type="entry name" value="MITOCHONDRIAL IMPORT INNER MEMBRANE TRANSLOCASE SUBUNIT TIM22"/>
    <property type="match status" value="1"/>
</dbReference>
<dbReference type="GO" id="GO:0030943">
    <property type="term" value="F:mitochondrion targeting sequence binding"/>
    <property type="evidence" value="ECO:0007669"/>
    <property type="project" value="TreeGrafter"/>
</dbReference>
<dbReference type="GO" id="GO:0008320">
    <property type="term" value="F:protein transmembrane transporter activity"/>
    <property type="evidence" value="ECO:0007669"/>
    <property type="project" value="TreeGrafter"/>
</dbReference>
<gene>
    <name evidence="5" type="ORF">CCACVL1_22234</name>
</gene>
<protein>
    <recommendedName>
        <fullName evidence="7">Mitochondrial inner membrane translocase subunit Tim17/Tim22/Tim23/peroxisomal protein PMP24</fullName>
    </recommendedName>
</protein>
<keyword evidence="4" id="KW-0472">Membrane</keyword>
<dbReference type="Proteomes" id="UP000188268">
    <property type="component" value="Unassembled WGS sequence"/>
</dbReference>
<evidence type="ECO:0000256" key="1">
    <source>
        <dbReference type="ARBA" id="ARBA00004141"/>
    </source>
</evidence>
<dbReference type="GO" id="GO:0042721">
    <property type="term" value="C:TIM22 mitochondrial import inner membrane insertion complex"/>
    <property type="evidence" value="ECO:0007669"/>
    <property type="project" value="InterPro"/>
</dbReference>
<dbReference type="AlphaFoldDB" id="A0A1R3H0K2"/>
<proteinExistence type="predicted"/>
<keyword evidence="2" id="KW-0812">Transmembrane</keyword>
<evidence type="ECO:0000256" key="3">
    <source>
        <dbReference type="ARBA" id="ARBA00022989"/>
    </source>
</evidence>
<keyword evidence="6" id="KW-1185">Reference proteome</keyword>